<evidence type="ECO:0000256" key="4">
    <source>
        <dbReference type="ARBA" id="ARBA00022741"/>
    </source>
</evidence>
<dbReference type="PROSITE" id="PS50893">
    <property type="entry name" value="ABC_TRANSPORTER_2"/>
    <property type="match status" value="1"/>
</dbReference>
<dbReference type="GO" id="GO:0005524">
    <property type="term" value="F:ATP binding"/>
    <property type="evidence" value="ECO:0007669"/>
    <property type="project" value="UniProtKB-KW"/>
</dbReference>
<dbReference type="CDD" id="cd03257">
    <property type="entry name" value="ABC_NikE_OppD_transporters"/>
    <property type="match status" value="1"/>
</dbReference>
<protein>
    <submittedName>
        <fullName evidence="7">ATP-binding cassette domain-containing protein</fullName>
    </submittedName>
</protein>
<evidence type="ECO:0000313" key="7">
    <source>
        <dbReference type="EMBL" id="MVA98671.1"/>
    </source>
</evidence>
<keyword evidence="8" id="KW-1185">Reference proteome</keyword>
<dbReference type="InterPro" id="IPR017871">
    <property type="entry name" value="ABC_transporter-like_CS"/>
</dbReference>
<organism evidence="7 8">
    <name type="scientific">Nitratireductor arenosus</name>
    <dbReference type="NCBI Taxonomy" id="2682096"/>
    <lineage>
        <taxon>Bacteria</taxon>
        <taxon>Pseudomonadati</taxon>
        <taxon>Pseudomonadota</taxon>
        <taxon>Alphaproteobacteria</taxon>
        <taxon>Hyphomicrobiales</taxon>
        <taxon>Phyllobacteriaceae</taxon>
        <taxon>Nitratireductor</taxon>
    </lineage>
</organism>
<dbReference type="Gene3D" id="3.40.50.300">
    <property type="entry name" value="P-loop containing nucleotide triphosphate hydrolases"/>
    <property type="match status" value="1"/>
</dbReference>
<comment type="subcellular location">
    <subcellularLocation>
        <location evidence="1">Cell inner membrane</location>
        <topology evidence="1">Peripheral membrane protein</topology>
    </subcellularLocation>
</comment>
<dbReference type="FunFam" id="3.40.50.300:FF:000016">
    <property type="entry name" value="Oligopeptide ABC transporter ATP-binding component"/>
    <property type="match status" value="1"/>
</dbReference>
<dbReference type="PANTHER" id="PTHR43776:SF7">
    <property type="entry name" value="D,D-DIPEPTIDE TRANSPORT ATP-BINDING PROTEIN DDPF-RELATED"/>
    <property type="match status" value="1"/>
</dbReference>
<dbReference type="SUPFAM" id="SSF52540">
    <property type="entry name" value="P-loop containing nucleoside triphosphate hydrolases"/>
    <property type="match status" value="1"/>
</dbReference>
<dbReference type="InterPro" id="IPR003593">
    <property type="entry name" value="AAA+_ATPase"/>
</dbReference>
<evidence type="ECO:0000256" key="2">
    <source>
        <dbReference type="ARBA" id="ARBA00005417"/>
    </source>
</evidence>
<keyword evidence="4" id="KW-0547">Nucleotide-binding</keyword>
<dbReference type="GO" id="GO:0055085">
    <property type="term" value="P:transmembrane transport"/>
    <property type="evidence" value="ECO:0007669"/>
    <property type="project" value="UniProtKB-ARBA"/>
</dbReference>
<dbReference type="SMART" id="SM00382">
    <property type="entry name" value="AAA"/>
    <property type="match status" value="1"/>
</dbReference>
<name>A0A844QLA0_9HYPH</name>
<dbReference type="EMBL" id="WPHG01000003">
    <property type="protein sequence ID" value="MVA98671.1"/>
    <property type="molecule type" value="Genomic_DNA"/>
</dbReference>
<keyword evidence="5 7" id="KW-0067">ATP-binding</keyword>
<dbReference type="GO" id="GO:0016887">
    <property type="term" value="F:ATP hydrolysis activity"/>
    <property type="evidence" value="ECO:0007669"/>
    <property type="project" value="InterPro"/>
</dbReference>
<dbReference type="GO" id="GO:0005886">
    <property type="term" value="C:plasma membrane"/>
    <property type="evidence" value="ECO:0007669"/>
    <property type="project" value="UniProtKB-SubCell"/>
</dbReference>
<evidence type="ECO:0000256" key="3">
    <source>
        <dbReference type="ARBA" id="ARBA00022448"/>
    </source>
</evidence>
<dbReference type="InterPro" id="IPR013563">
    <property type="entry name" value="Oligopep_ABC_C"/>
</dbReference>
<sequence>MSGASGRELLRLDGVSKVFAQRRGFSRSAGLRAVTDASFTLAGGEVLALVGESGSGKSTLGRTAIRVVEPTSGDIWLEGERITDLDRRQLRPLRRKMQMVFQDPYGSLNPRIRIGAAVAEGMRLHGLASGNTLRERVAQALEQVGLRPEIADRLPAALSGGQRQRVAIARALAVEPTVIVADEPTSALDVSVQAEIIDLLKALQARQALSMLFISHDLRVVGDISDRVMVLYLGRIVEAGPTGQVFRNPAHPYTRALLQAVPKHVGAAHGTRQLLKGELPNPVSPPSGCVFHPRCPFAIDACRSADMGHHEVAPGQVTACIRDDLPAFDAQRDDRT</sequence>
<dbReference type="PANTHER" id="PTHR43776">
    <property type="entry name" value="TRANSPORT ATP-BINDING PROTEIN"/>
    <property type="match status" value="1"/>
</dbReference>
<dbReference type="AlphaFoldDB" id="A0A844QLA0"/>
<dbReference type="Pfam" id="PF00005">
    <property type="entry name" value="ABC_tran"/>
    <property type="match status" value="1"/>
</dbReference>
<gene>
    <name evidence="7" type="ORF">GN330_15600</name>
</gene>
<dbReference type="InterPro" id="IPR050319">
    <property type="entry name" value="ABC_transp_ATP-bind"/>
</dbReference>
<evidence type="ECO:0000313" key="8">
    <source>
        <dbReference type="Proteomes" id="UP000463224"/>
    </source>
</evidence>
<dbReference type="Proteomes" id="UP000463224">
    <property type="component" value="Unassembled WGS sequence"/>
</dbReference>
<evidence type="ECO:0000259" key="6">
    <source>
        <dbReference type="PROSITE" id="PS50893"/>
    </source>
</evidence>
<keyword evidence="3" id="KW-0813">Transport</keyword>
<evidence type="ECO:0000256" key="1">
    <source>
        <dbReference type="ARBA" id="ARBA00004417"/>
    </source>
</evidence>
<comment type="similarity">
    <text evidence="2">Belongs to the ABC transporter superfamily.</text>
</comment>
<comment type="caution">
    <text evidence="7">The sequence shown here is derived from an EMBL/GenBank/DDBJ whole genome shotgun (WGS) entry which is preliminary data.</text>
</comment>
<accession>A0A844QLA0</accession>
<dbReference type="InterPro" id="IPR003439">
    <property type="entry name" value="ABC_transporter-like_ATP-bd"/>
</dbReference>
<dbReference type="NCBIfam" id="TIGR01727">
    <property type="entry name" value="oligo_HPY"/>
    <property type="match status" value="1"/>
</dbReference>
<dbReference type="PROSITE" id="PS00211">
    <property type="entry name" value="ABC_TRANSPORTER_1"/>
    <property type="match status" value="1"/>
</dbReference>
<reference evidence="7 8" key="1">
    <citation type="submission" date="2019-12" db="EMBL/GenBank/DDBJ databases">
        <title>Nitratireductor arenosus sp. nov., Isolated from sea sand, Jeju island, South Korea.</title>
        <authorList>
            <person name="Kim W."/>
        </authorList>
    </citation>
    <scope>NUCLEOTIDE SEQUENCE [LARGE SCALE GENOMIC DNA]</scope>
    <source>
        <strain evidence="7 8">CAU 1489</strain>
    </source>
</reference>
<dbReference type="RefSeq" id="WP_156713580.1">
    <property type="nucleotide sequence ID" value="NZ_WPHG01000003.1"/>
</dbReference>
<proteinExistence type="inferred from homology"/>
<dbReference type="InterPro" id="IPR027417">
    <property type="entry name" value="P-loop_NTPase"/>
</dbReference>
<dbReference type="Pfam" id="PF08352">
    <property type="entry name" value="oligo_HPY"/>
    <property type="match status" value="1"/>
</dbReference>
<dbReference type="GO" id="GO:0015833">
    <property type="term" value="P:peptide transport"/>
    <property type="evidence" value="ECO:0007669"/>
    <property type="project" value="InterPro"/>
</dbReference>
<feature type="domain" description="ABC transporter" evidence="6">
    <location>
        <begin position="10"/>
        <end position="258"/>
    </location>
</feature>
<evidence type="ECO:0000256" key="5">
    <source>
        <dbReference type="ARBA" id="ARBA00022840"/>
    </source>
</evidence>